<dbReference type="EMBL" id="KN831776">
    <property type="protein sequence ID" value="KIM43047.1"/>
    <property type="molecule type" value="Genomic_DNA"/>
</dbReference>
<reference evidence="3" key="2">
    <citation type="submission" date="2015-01" db="EMBL/GenBank/DDBJ databases">
        <title>Evolutionary Origins and Diversification of the Mycorrhizal Mutualists.</title>
        <authorList>
            <consortium name="DOE Joint Genome Institute"/>
            <consortium name="Mycorrhizal Genomics Consortium"/>
            <person name="Kohler A."/>
            <person name="Kuo A."/>
            <person name="Nagy L.G."/>
            <person name="Floudas D."/>
            <person name="Copeland A."/>
            <person name="Barry K.W."/>
            <person name="Cichocki N."/>
            <person name="Veneault-Fourrey C."/>
            <person name="LaButti K."/>
            <person name="Lindquist E.A."/>
            <person name="Lipzen A."/>
            <person name="Lundell T."/>
            <person name="Morin E."/>
            <person name="Murat C."/>
            <person name="Riley R."/>
            <person name="Ohm R."/>
            <person name="Sun H."/>
            <person name="Tunlid A."/>
            <person name="Henrissat B."/>
            <person name="Grigoriev I.V."/>
            <person name="Hibbett D.S."/>
            <person name="Martin F."/>
        </authorList>
    </citation>
    <scope>NUCLEOTIDE SEQUENCE [LARGE SCALE GENOMIC DNA]</scope>
    <source>
        <strain evidence="3">h7</strain>
    </source>
</reference>
<dbReference type="AlphaFoldDB" id="A0A0C2YPS7"/>
<dbReference type="HOGENOM" id="CLU_3014406_0_0_1"/>
<proteinExistence type="predicted"/>
<sequence>MKFKSILRDTFQDIIWGLHIALTLDFSAVFLSAQRNLEVYTRGARMIRGGLTDDHK</sequence>
<organism evidence="2 3">
    <name type="scientific">Hebeloma cylindrosporum</name>
    <dbReference type="NCBI Taxonomy" id="76867"/>
    <lineage>
        <taxon>Eukaryota</taxon>
        <taxon>Fungi</taxon>
        <taxon>Dikarya</taxon>
        <taxon>Basidiomycota</taxon>
        <taxon>Agaricomycotina</taxon>
        <taxon>Agaricomycetes</taxon>
        <taxon>Agaricomycetidae</taxon>
        <taxon>Agaricales</taxon>
        <taxon>Agaricineae</taxon>
        <taxon>Hymenogastraceae</taxon>
        <taxon>Hebeloma</taxon>
    </lineage>
</organism>
<evidence type="ECO:0000313" key="2">
    <source>
        <dbReference type="EMBL" id="KIM43047.1"/>
    </source>
</evidence>
<dbReference type="Proteomes" id="UP000053424">
    <property type="component" value="Unassembled WGS sequence"/>
</dbReference>
<evidence type="ECO:0000256" key="1">
    <source>
        <dbReference type="SAM" id="Phobius"/>
    </source>
</evidence>
<keyword evidence="3" id="KW-1185">Reference proteome</keyword>
<reference evidence="2 3" key="1">
    <citation type="submission" date="2014-04" db="EMBL/GenBank/DDBJ databases">
        <authorList>
            <consortium name="DOE Joint Genome Institute"/>
            <person name="Kuo A."/>
            <person name="Gay G."/>
            <person name="Dore J."/>
            <person name="Kohler A."/>
            <person name="Nagy L.G."/>
            <person name="Floudas D."/>
            <person name="Copeland A."/>
            <person name="Barry K.W."/>
            <person name="Cichocki N."/>
            <person name="Veneault-Fourrey C."/>
            <person name="LaButti K."/>
            <person name="Lindquist E.A."/>
            <person name="Lipzen A."/>
            <person name="Lundell T."/>
            <person name="Morin E."/>
            <person name="Murat C."/>
            <person name="Sun H."/>
            <person name="Tunlid A."/>
            <person name="Henrissat B."/>
            <person name="Grigoriev I.V."/>
            <person name="Hibbett D.S."/>
            <person name="Martin F."/>
            <person name="Nordberg H.P."/>
            <person name="Cantor M.N."/>
            <person name="Hua S.X."/>
        </authorList>
    </citation>
    <scope>NUCLEOTIDE SEQUENCE [LARGE SCALE GENOMIC DNA]</scope>
    <source>
        <strain evidence="3">h7</strain>
    </source>
</reference>
<keyword evidence="1" id="KW-0472">Membrane</keyword>
<protein>
    <submittedName>
        <fullName evidence="2">Uncharacterized protein</fullName>
    </submittedName>
</protein>
<accession>A0A0C2YPS7</accession>
<feature type="transmembrane region" description="Helical" evidence="1">
    <location>
        <begin position="14"/>
        <end position="33"/>
    </location>
</feature>
<name>A0A0C2YPS7_HEBCY</name>
<keyword evidence="1" id="KW-0812">Transmembrane</keyword>
<keyword evidence="1" id="KW-1133">Transmembrane helix</keyword>
<evidence type="ECO:0000313" key="3">
    <source>
        <dbReference type="Proteomes" id="UP000053424"/>
    </source>
</evidence>
<gene>
    <name evidence="2" type="ORF">M413DRAFT_443859</name>
</gene>